<keyword evidence="6" id="KW-0418">Kinase</keyword>
<dbReference type="GO" id="GO:0005525">
    <property type="term" value="F:GTP binding"/>
    <property type="evidence" value="ECO:0007669"/>
    <property type="project" value="UniProtKB-KW"/>
</dbReference>
<dbReference type="AlphaFoldDB" id="A0A9P1GV31"/>
<feature type="domain" description="SRP54-type proteins GTP-binding" evidence="11">
    <location>
        <begin position="15"/>
        <end position="76"/>
    </location>
</feature>
<evidence type="ECO:0000313" key="13">
    <source>
        <dbReference type="Proteomes" id="UP000838763"/>
    </source>
</evidence>
<dbReference type="Gene3D" id="3.40.50.300">
    <property type="entry name" value="P-loop containing nucleotide triphosphate hydrolases"/>
    <property type="match status" value="1"/>
</dbReference>
<dbReference type="PANTHER" id="PTHR10285">
    <property type="entry name" value="URIDINE KINASE"/>
    <property type="match status" value="1"/>
</dbReference>
<comment type="similarity">
    <text evidence="10">Belongs to the GLYK kinase family.</text>
</comment>
<keyword evidence="7" id="KW-0067">ATP-binding</keyword>
<evidence type="ECO:0000256" key="3">
    <source>
        <dbReference type="ARBA" id="ARBA00022490"/>
    </source>
</evidence>
<dbReference type="GO" id="GO:0016301">
    <property type="term" value="F:kinase activity"/>
    <property type="evidence" value="ECO:0007669"/>
    <property type="project" value="UniProtKB-KW"/>
</dbReference>
<keyword evidence="5" id="KW-0547">Nucleotide-binding</keyword>
<name>A0A9P1GV31_9PEZI</name>
<organism evidence="12 13">
    <name type="scientific">Parascedosporium putredinis</name>
    <dbReference type="NCBI Taxonomy" id="1442378"/>
    <lineage>
        <taxon>Eukaryota</taxon>
        <taxon>Fungi</taxon>
        <taxon>Dikarya</taxon>
        <taxon>Ascomycota</taxon>
        <taxon>Pezizomycotina</taxon>
        <taxon>Sordariomycetes</taxon>
        <taxon>Hypocreomycetidae</taxon>
        <taxon>Microascales</taxon>
        <taxon>Microascaceae</taxon>
        <taxon>Parascedosporium</taxon>
    </lineage>
</organism>
<evidence type="ECO:0000256" key="8">
    <source>
        <dbReference type="ARBA" id="ARBA00023134"/>
    </source>
</evidence>
<dbReference type="Proteomes" id="UP000838763">
    <property type="component" value="Unassembled WGS sequence"/>
</dbReference>
<dbReference type="GO" id="GO:0005634">
    <property type="term" value="C:nucleus"/>
    <property type="evidence" value="ECO:0007669"/>
    <property type="project" value="UniProtKB-SubCell"/>
</dbReference>
<comment type="subcellular location">
    <subcellularLocation>
        <location evidence="2">Cytoplasm</location>
    </subcellularLocation>
    <subcellularLocation>
        <location evidence="1">Nucleus</location>
    </subcellularLocation>
</comment>
<dbReference type="FunFam" id="3.40.50.300:FF:001691">
    <property type="entry name" value="Probable ATP-dependent kinase TDA10"/>
    <property type="match status" value="1"/>
</dbReference>
<dbReference type="EMBL" id="CALLCH030000001">
    <property type="protein sequence ID" value="CAI4210604.1"/>
    <property type="molecule type" value="Genomic_DNA"/>
</dbReference>
<dbReference type="InterPro" id="IPR000897">
    <property type="entry name" value="SRP54_GTPase_dom"/>
</dbReference>
<dbReference type="GO" id="GO:0005524">
    <property type="term" value="F:ATP binding"/>
    <property type="evidence" value="ECO:0007669"/>
    <property type="project" value="UniProtKB-KW"/>
</dbReference>
<evidence type="ECO:0000256" key="10">
    <source>
        <dbReference type="ARBA" id="ARBA00061312"/>
    </source>
</evidence>
<reference evidence="12" key="1">
    <citation type="submission" date="2022-11" db="EMBL/GenBank/DDBJ databases">
        <authorList>
            <person name="Scott C."/>
            <person name="Bruce N."/>
        </authorList>
    </citation>
    <scope>NUCLEOTIDE SEQUENCE</scope>
</reference>
<evidence type="ECO:0000256" key="5">
    <source>
        <dbReference type="ARBA" id="ARBA00022741"/>
    </source>
</evidence>
<proteinExistence type="inferred from homology"/>
<evidence type="ECO:0000256" key="4">
    <source>
        <dbReference type="ARBA" id="ARBA00022679"/>
    </source>
</evidence>
<dbReference type="InterPro" id="IPR027417">
    <property type="entry name" value="P-loop_NTPase"/>
</dbReference>
<evidence type="ECO:0000256" key="9">
    <source>
        <dbReference type="ARBA" id="ARBA00023242"/>
    </source>
</evidence>
<evidence type="ECO:0000256" key="6">
    <source>
        <dbReference type="ARBA" id="ARBA00022777"/>
    </source>
</evidence>
<comment type="caution">
    <text evidence="12">The sequence shown here is derived from an EMBL/GenBank/DDBJ whole genome shotgun (WGS) entry which is preliminary data.</text>
</comment>
<dbReference type="GO" id="GO:0006614">
    <property type="term" value="P:SRP-dependent cotranslational protein targeting to membrane"/>
    <property type="evidence" value="ECO:0007669"/>
    <property type="project" value="InterPro"/>
</dbReference>
<keyword evidence="4" id="KW-0808">Transferase</keyword>
<evidence type="ECO:0000256" key="7">
    <source>
        <dbReference type="ARBA" id="ARBA00022840"/>
    </source>
</evidence>
<evidence type="ECO:0000256" key="2">
    <source>
        <dbReference type="ARBA" id="ARBA00004496"/>
    </source>
</evidence>
<keyword evidence="8" id="KW-0342">GTP-binding</keyword>
<dbReference type="OrthoDB" id="347435at2759"/>
<evidence type="ECO:0000313" key="12">
    <source>
        <dbReference type="EMBL" id="CAI4210604.1"/>
    </source>
</evidence>
<gene>
    <name evidence="12" type="ORF">PPNO1_LOCUS406</name>
</gene>
<protein>
    <recommendedName>
        <fullName evidence="11">SRP54-type proteins GTP-binding domain-containing protein</fullName>
    </recommendedName>
</protein>
<dbReference type="GO" id="GO:0005737">
    <property type="term" value="C:cytoplasm"/>
    <property type="evidence" value="ECO:0007669"/>
    <property type="project" value="UniProtKB-SubCell"/>
</dbReference>
<accession>A0A9P1GV31</accession>
<evidence type="ECO:0000259" key="11">
    <source>
        <dbReference type="Pfam" id="PF00448"/>
    </source>
</evidence>
<keyword evidence="3" id="KW-0963">Cytoplasm</keyword>
<keyword evidence="9" id="KW-0539">Nucleus</keyword>
<sequence length="274" mass="30596">MDAPASPTTTPAPIIIGLNGLQGVGKTTLVTSLASTLTSSSGLRTLVLSIDDFYLRHDDQLRLAASHPRNALVQHRGQPSTHDLDLALSVFRALLDGRETSVPSFDKAAFSGRGDRRPESEWLPVNRPGEPPVQAVILEGWCVGFRALAEDAVRARWESESLTLRQHTLEDLLFVNDNLRRYDALTALFDAFIHIDADDLSYVYAWRREQEVALRAEKGTGMTDEQVVKFVDAYFPAYELYCDGVRAGVLPDKPRHQLRIVVGRDRKVKEVQIF</sequence>
<dbReference type="Pfam" id="PF00448">
    <property type="entry name" value="SRP54"/>
    <property type="match status" value="1"/>
</dbReference>
<evidence type="ECO:0000256" key="1">
    <source>
        <dbReference type="ARBA" id="ARBA00004123"/>
    </source>
</evidence>
<dbReference type="SUPFAM" id="SSF52540">
    <property type="entry name" value="P-loop containing nucleoside triphosphate hydrolases"/>
    <property type="match status" value="1"/>
</dbReference>
<keyword evidence="13" id="KW-1185">Reference proteome</keyword>